<accession>A0A498K173</accession>
<keyword evidence="3" id="KW-1185">Reference proteome</keyword>
<evidence type="ECO:0000313" key="3">
    <source>
        <dbReference type="Proteomes" id="UP000290289"/>
    </source>
</evidence>
<keyword evidence="1" id="KW-0812">Transmembrane</keyword>
<gene>
    <name evidence="2" type="ORF">DVH24_001430</name>
</gene>
<dbReference type="AlphaFoldDB" id="A0A498K173"/>
<dbReference type="Proteomes" id="UP000290289">
    <property type="component" value="Chromosome 4"/>
</dbReference>
<name>A0A498K173_MALDO</name>
<keyword evidence="1" id="KW-1133">Transmembrane helix</keyword>
<comment type="caution">
    <text evidence="2">The sequence shown here is derived from an EMBL/GenBank/DDBJ whole genome shotgun (WGS) entry which is preliminary data.</text>
</comment>
<evidence type="ECO:0000313" key="2">
    <source>
        <dbReference type="EMBL" id="RXI01196.1"/>
    </source>
</evidence>
<keyword evidence="1" id="KW-0472">Membrane</keyword>
<dbReference type="EMBL" id="RDQH01000330">
    <property type="protein sequence ID" value="RXI01196.1"/>
    <property type="molecule type" value="Genomic_DNA"/>
</dbReference>
<feature type="transmembrane region" description="Helical" evidence="1">
    <location>
        <begin position="42"/>
        <end position="66"/>
    </location>
</feature>
<organism evidence="2 3">
    <name type="scientific">Malus domestica</name>
    <name type="common">Apple</name>
    <name type="synonym">Pyrus malus</name>
    <dbReference type="NCBI Taxonomy" id="3750"/>
    <lineage>
        <taxon>Eukaryota</taxon>
        <taxon>Viridiplantae</taxon>
        <taxon>Streptophyta</taxon>
        <taxon>Embryophyta</taxon>
        <taxon>Tracheophyta</taxon>
        <taxon>Spermatophyta</taxon>
        <taxon>Magnoliopsida</taxon>
        <taxon>eudicotyledons</taxon>
        <taxon>Gunneridae</taxon>
        <taxon>Pentapetalae</taxon>
        <taxon>rosids</taxon>
        <taxon>fabids</taxon>
        <taxon>Rosales</taxon>
        <taxon>Rosaceae</taxon>
        <taxon>Amygdaloideae</taxon>
        <taxon>Maleae</taxon>
        <taxon>Malus</taxon>
    </lineage>
</organism>
<protein>
    <submittedName>
        <fullName evidence="2">Uncharacterized protein</fullName>
    </submittedName>
</protein>
<evidence type="ECO:0000256" key="1">
    <source>
        <dbReference type="SAM" id="Phobius"/>
    </source>
</evidence>
<proteinExistence type="predicted"/>
<sequence>MNWGTPLQWIGGRPTRGRRRRKEPRAREILNCDKNTSGTPRVLIGVVGNFIFYVINFLAHISHYLFSHTWCTILCTRHTKKSLLVINFLTHIPHHLYSDTWCNTLCAGHTEKSLNAKMGND</sequence>
<reference evidence="2 3" key="1">
    <citation type="submission" date="2018-10" db="EMBL/GenBank/DDBJ databases">
        <title>A high-quality apple genome assembly.</title>
        <authorList>
            <person name="Hu J."/>
        </authorList>
    </citation>
    <scope>NUCLEOTIDE SEQUENCE [LARGE SCALE GENOMIC DNA]</scope>
    <source>
        <strain evidence="3">cv. HFTH1</strain>
        <tissue evidence="2">Young leaf</tissue>
    </source>
</reference>